<reference evidence="11" key="1">
    <citation type="journal article" date="2020" name="Stud. Mycol.">
        <title>101 Dothideomycetes genomes: a test case for predicting lifestyles and emergence of pathogens.</title>
        <authorList>
            <person name="Haridas S."/>
            <person name="Albert R."/>
            <person name="Binder M."/>
            <person name="Bloem J."/>
            <person name="Labutti K."/>
            <person name="Salamov A."/>
            <person name="Andreopoulos B."/>
            <person name="Baker S."/>
            <person name="Barry K."/>
            <person name="Bills G."/>
            <person name="Bluhm B."/>
            <person name="Cannon C."/>
            <person name="Castanera R."/>
            <person name="Culley D."/>
            <person name="Daum C."/>
            <person name="Ezra D."/>
            <person name="Gonzalez J."/>
            <person name="Henrissat B."/>
            <person name="Kuo A."/>
            <person name="Liang C."/>
            <person name="Lipzen A."/>
            <person name="Lutzoni F."/>
            <person name="Magnuson J."/>
            <person name="Mondo S."/>
            <person name="Nolan M."/>
            <person name="Ohm R."/>
            <person name="Pangilinan J."/>
            <person name="Park H.-J."/>
            <person name="Ramirez L."/>
            <person name="Alfaro M."/>
            <person name="Sun H."/>
            <person name="Tritt A."/>
            <person name="Yoshinaga Y."/>
            <person name="Zwiers L.-H."/>
            <person name="Turgeon B."/>
            <person name="Goodwin S."/>
            <person name="Spatafora J."/>
            <person name="Crous P."/>
            <person name="Grigoriev I."/>
        </authorList>
    </citation>
    <scope>NUCLEOTIDE SEQUENCE</scope>
    <source>
        <strain evidence="11">CBS 122681</strain>
    </source>
</reference>
<evidence type="ECO:0000256" key="2">
    <source>
        <dbReference type="ARBA" id="ARBA00022490"/>
    </source>
</evidence>
<dbReference type="InterPro" id="IPR033133">
    <property type="entry name" value="PUM-HD"/>
</dbReference>
<evidence type="ECO:0000259" key="10">
    <source>
        <dbReference type="PROSITE" id="PS50303"/>
    </source>
</evidence>
<feature type="region of interest" description="Disordered" evidence="9">
    <location>
        <begin position="293"/>
        <end position="312"/>
    </location>
</feature>
<sequence length="980" mass="107265">MDAGLARNIAAMTNNPRSRDFAGGAPLNGTESDRSSHSALPPGFSNTAGWGGSIWNTSSLSSAFGSSARDSSRPRGSDATRSSRPSYSARATAENGTYMGATADHVEGKTGSGSLVASSESDTWNLNRSPWGDSNAAAVPHARSSGVSPARKRSVAQGQTSQQFAEASSPSYFPVPRGSVLGQGPVAKPPKPLLDPTTVNFTSSRQMDSLANGFSGFSFGQTDSNPQRSDGHWSDAASVHSPSDDRRSVAASEYFSPSSAAASRSGSLPPSRHGEPVQFTPSTDHYSKFVQTNPRQHSSFSHPNGRAFPERSGSIQSESLQMLGRMSLDQEPDTALLSHRASLSVNGLPPAFTPSGSDPTHPRDAFVDGQAVARADDANYGHSGAYVPEGYANGHANDPNVQFRSFQFDSRSAPNGSAVRQSPFYSNAHTPPVHDHLYPSRTDQTLSNSNNLALVQNKLRGYQQQQEHRTFINPQHYSPQNFHHIIAANNHLRNPYSYPYAIPNGVHINTPNPNLAVPVYASQMVTMIEPPRAPRDHSQQSDAVMSSRLYEFKQNGKTTKRFELVDIYGHIVEFSGDQHGSRFIQQKLETANSDEKDHVFKELSPDSLQLMQDVFGNYVIQKFFEHGDQTQKRTLANRMKGHVVHLSMQMYGCRVVQKALEHVLTDQQVALVKELDGKVLQCVRDQNGNHVIQKAIERVPLEHIQFIIDAFRGNVGSLSVHSYGCRVIQRMLENCKDEAKRFILQELHVEGNKLIADQYGNYVTQHVIEHGDPEDRAKIISLVKNELLNFSKHKFASNVVEKCLVFGSDQQRREIMQKMTEKNERGESNVLGLIKDNYGNYVIRTTPNSLFVASLTNAPSEKTLDMLGREDYEELVAALKPEVEKAKKIISGKQVIAVEKKLHRFDRMDSLTSPQPQRSSMSSATDSSAEVPALVSEAQSPQSSSLPSGNTSTIEEPVQITSSANKAHPPPGLVSIANTS</sequence>
<feature type="region of interest" description="Disordered" evidence="9">
    <location>
        <begin position="1"/>
        <end position="44"/>
    </location>
</feature>
<protein>
    <recommendedName>
        <fullName evidence="7">Pumilio homology domain family member 3</fullName>
    </recommendedName>
</protein>
<dbReference type="EMBL" id="MU004301">
    <property type="protein sequence ID" value="KAF2660162.1"/>
    <property type="molecule type" value="Genomic_DNA"/>
</dbReference>
<feature type="compositionally biased region" description="Low complexity" evidence="9">
    <location>
        <begin position="919"/>
        <end position="928"/>
    </location>
</feature>
<feature type="compositionally biased region" description="Polar residues" evidence="9">
    <location>
        <begin position="293"/>
        <end position="302"/>
    </location>
</feature>
<feature type="repeat" description="Pumilio" evidence="8">
    <location>
        <begin position="746"/>
        <end position="781"/>
    </location>
</feature>
<dbReference type="SUPFAM" id="SSF48371">
    <property type="entry name" value="ARM repeat"/>
    <property type="match status" value="1"/>
</dbReference>
<evidence type="ECO:0000256" key="8">
    <source>
        <dbReference type="PROSITE-ProRule" id="PRU00317"/>
    </source>
</evidence>
<feature type="repeat" description="Pumilio" evidence="8">
    <location>
        <begin position="602"/>
        <end position="637"/>
    </location>
</feature>
<feature type="compositionally biased region" description="Polar residues" evidence="9">
    <location>
        <begin position="156"/>
        <end position="171"/>
    </location>
</feature>
<feature type="region of interest" description="Disordered" evidence="9">
    <location>
        <begin position="212"/>
        <end position="285"/>
    </location>
</feature>
<dbReference type="FunFam" id="1.25.10.10:FF:000004">
    <property type="entry name" value="Pumilio homolog 1 isoform 2"/>
    <property type="match status" value="1"/>
</dbReference>
<name>A0A6A6TK94_9PLEO</name>
<feature type="compositionally biased region" description="Polar residues" evidence="9">
    <location>
        <begin position="112"/>
        <end position="128"/>
    </location>
</feature>
<evidence type="ECO:0000256" key="3">
    <source>
        <dbReference type="ARBA" id="ARBA00022737"/>
    </source>
</evidence>
<keyword evidence="12" id="KW-1185">Reference proteome</keyword>
<dbReference type="PANTHER" id="PTHR12537:SF12">
    <property type="entry name" value="MATERNAL PROTEIN PUMILIO"/>
    <property type="match status" value="1"/>
</dbReference>
<dbReference type="GO" id="GO:0000288">
    <property type="term" value="P:nuclear-transcribed mRNA catabolic process, deadenylation-dependent decay"/>
    <property type="evidence" value="ECO:0007669"/>
    <property type="project" value="TreeGrafter"/>
</dbReference>
<dbReference type="InterPro" id="IPR033712">
    <property type="entry name" value="Pumilio_RNA-bd"/>
</dbReference>
<dbReference type="SMART" id="SM00025">
    <property type="entry name" value="Pumilio"/>
    <property type="match status" value="7"/>
</dbReference>
<feature type="repeat" description="Pumilio" evidence="8">
    <location>
        <begin position="566"/>
        <end position="601"/>
    </location>
</feature>
<organism evidence="11 12">
    <name type="scientific">Lophiostoma macrostomum CBS 122681</name>
    <dbReference type="NCBI Taxonomy" id="1314788"/>
    <lineage>
        <taxon>Eukaryota</taxon>
        <taxon>Fungi</taxon>
        <taxon>Dikarya</taxon>
        <taxon>Ascomycota</taxon>
        <taxon>Pezizomycotina</taxon>
        <taxon>Dothideomycetes</taxon>
        <taxon>Pleosporomycetidae</taxon>
        <taxon>Pleosporales</taxon>
        <taxon>Lophiostomataceae</taxon>
        <taxon>Lophiostoma</taxon>
    </lineage>
</organism>
<feature type="repeat" description="Pumilio" evidence="8">
    <location>
        <begin position="638"/>
        <end position="673"/>
    </location>
</feature>
<dbReference type="AlphaFoldDB" id="A0A6A6TK94"/>
<keyword evidence="3" id="KW-0677">Repeat</keyword>
<comment type="subcellular location">
    <subcellularLocation>
        <location evidence="1">Cytoplasm</location>
    </subcellularLocation>
</comment>
<dbReference type="Proteomes" id="UP000799324">
    <property type="component" value="Unassembled WGS sequence"/>
</dbReference>
<dbReference type="InterPro" id="IPR001313">
    <property type="entry name" value="Pumilio_RNA-bd_rpt"/>
</dbReference>
<evidence type="ECO:0000313" key="12">
    <source>
        <dbReference type="Proteomes" id="UP000799324"/>
    </source>
</evidence>
<dbReference type="InterPro" id="IPR016024">
    <property type="entry name" value="ARM-type_fold"/>
</dbReference>
<dbReference type="PROSITE" id="PS50302">
    <property type="entry name" value="PUM"/>
    <property type="match status" value="7"/>
</dbReference>
<evidence type="ECO:0000256" key="9">
    <source>
        <dbReference type="SAM" id="MobiDB-lite"/>
    </source>
</evidence>
<dbReference type="CDD" id="cd07920">
    <property type="entry name" value="Pumilio"/>
    <property type="match status" value="1"/>
</dbReference>
<evidence type="ECO:0000256" key="7">
    <source>
        <dbReference type="ARBA" id="ARBA00081811"/>
    </source>
</evidence>
<dbReference type="OrthoDB" id="668540at2759"/>
<feature type="repeat" description="Pumilio" evidence="8">
    <location>
        <begin position="782"/>
        <end position="817"/>
    </location>
</feature>
<dbReference type="GO" id="GO:0003730">
    <property type="term" value="F:mRNA 3'-UTR binding"/>
    <property type="evidence" value="ECO:0007669"/>
    <property type="project" value="TreeGrafter"/>
</dbReference>
<feature type="region of interest" description="Disordered" evidence="9">
    <location>
        <begin position="907"/>
        <end position="980"/>
    </location>
</feature>
<feature type="domain" description="PUM-HD" evidence="10">
    <location>
        <begin position="544"/>
        <end position="903"/>
    </location>
</feature>
<feature type="repeat" description="Pumilio" evidence="8">
    <location>
        <begin position="710"/>
        <end position="745"/>
    </location>
</feature>
<accession>A0A6A6TK94</accession>
<dbReference type="PANTHER" id="PTHR12537">
    <property type="entry name" value="RNA BINDING PROTEIN PUMILIO-RELATED"/>
    <property type="match status" value="1"/>
</dbReference>
<gene>
    <name evidence="11" type="ORF">K491DRAFT_674943</name>
</gene>
<proteinExistence type="inferred from homology"/>
<evidence type="ECO:0000256" key="6">
    <source>
        <dbReference type="ARBA" id="ARBA00060736"/>
    </source>
</evidence>
<evidence type="ECO:0000313" key="11">
    <source>
        <dbReference type="EMBL" id="KAF2660162.1"/>
    </source>
</evidence>
<evidence type="ECO:0000256" key="1">
    <source>
        <dbReference type="ARBA" id="ARBA00004496"/>
    </source>
</evidence>
<feature type="region of interest" description="Disordered" evidence="9">
    <location>
        <begin position="62"/>
        <end position="200"/>
    </location>
</feature>
<dbReference type="Gene3D" id="1.25.10.10">
    <property type="entry name" value="Leucine-rich Repeat Variant"/>
    <property type="match status" value="1"/>
</dbReference>
<keyword evidence="2" id="KW-0963">Cytoplasm</keyword>
<feature type="compositionally biased region" description="Polar residues" evidence="9">
    <location>
        <begin position="937"/>
        <end position="965"/>
    </location>
</feature>
<dbReference type="Pfam" id="PF00806">
    <property type="entry name" value="PUF"/>
    <property type="match status" value="8"/>
</dbReference>
<dbReference type="GO" id="GO:0005737">
    <property type="term" value="C:cytoplasm"/>
    <property type="evidence" value="ECO:0007669"/>
    <property type="project" value="UniProtKB-SubCell"/>
</dbReference>
<dbReference type="PROSITE" id="PS50303">
    <property type="entry name" value="PUM_HD"/>
    <property type="match status" value="1"/>
</dbReference>
<keyword evidence="4" id="KW-0694">RNA-binding</keyword>
<evidence type="ECO:0000256" key="4">
    <source>
        <dbReference type="ARBA" id="ARBA00022884"/>
    </source>
</evidence>
<feature type="compositionally biased region" description="Polar residues" evidence="9">
    <location>
        <begin position="410"/>
        <end position="429"/>
    </location>
</feature>
<feature type="compositionally biased region" description="Polar residues" evidence="9">
    <location>
        <begin position="218"/>
        <end position="228"/>
    </location>
</feature>
<evidence type="ECO:0000256" key="5">
    <source>
        <dbReference type="ARBA" id="ARBA00024893"/>
    </source>
</evidence>
<feature type="region of interest" description="Disordered" evidence="9">
    <location>
        <begin position="410"/>
        <end position="445"/>
    </location>
</feature>
<feature type="repeat" description="Pumilio" evidence="8">
    <location>
        <begin position="674"/>
        <end position="709"/>
    </location>
</feature>
<comment type="function">
    <text evidence="5">RNA-binding nucleolar protein required for pre-rRNA processing. Involved in production of 18S rRNA and assembly of small ribosomal subunit.</text>
</comment>
<feature type="compositionally biased region" description="Low complexity" evidence="9">
    <location>
        <begin position="256"/>
        <end position="271"/>
    </location>
</feature>
<comment type="similarity">
    <text evidence="6">Belongs to the PUF3 family.</text>
</comment>
<dbReference type="InterPro" id="IPR011989">
    <property type="entry name" value="ARM-like"/>
</dbReference>